<accession>A0ABR8SPM3</accession>
<dbReference type="PANTHER" id="PTHR30204">
    <property type="entry name" value="REDOX-CYCLING DRUG-SENSING TRANSCRIPTIONAL ACTIVATOR SOXR"/>
    <property type="match status" value="1"/>
</dbReference>
<evidence type="ECO:0000256" key="1">
    <source>
        <dbReference type="ARBA" id="ARBA00023125"/>
    </source>
</evidence>
<organism evidence="3 4">
    <name type="scientific">Fictibacillus norfolkensis</name>
    <dbReference type="NCBI Taxonomy" id="2762233"/>
    <lineage>
        <taxon>Bacteria</taxon>
        <taxon>Bacillati</taxon>
        <taxon>Bacillota</taxon>
        <taxon>Bacilli</taxon>
        <taxon>Bacillales</taxon>
        <taxon>Fictibacillaceae</taxon>
        <taxon>Fictibacillus</taxon>
    </lineage>
</organism>
<dbReference type="InterPro" id="IPR000551">
    <property type="entry name" value="MerR-type_HTH_dom"/>
</dbReference>
<dbReference type="PROSITE" id="PS50937">
    <property type="entry name" value="HTH_MERR_2"/>
    <property type="match status" value="1"/>
</dbReference>
<proteinExistence type="predicted"/>
<dbReference type="SMART" id="SM00422">
    <property type="entry name" value="HTH_MERR"/>
    <property type="match status" value="1"/>
</dbReference>
<sequence length="139" mass="16108">MGKAYRIGELAEVTNVSKRTIDYYSQIGLLQPLRTDSNYRLYDEETIHVLGLIEHYKKLNMPLHEIKSVIELVKLKSTENEQVEKYVDQIAEIMKHLEAEIKEIKPIMESLNDKQRELLLNKVSPQGMTLAHSLLLLFG</sequence>
<dbReference type="Gene3D" id="1.10.1660.10">
    <property type="match status" value="1"/>
</dbReference>
<dbReference type="InterPro" id="IPR047057">
    <property type="entry name" value="MerR_fam"/>
</dbReference>
<evidence type="ECO:0000259" key="2">
    <source>
        <dbReference type="PROSITE" id="PS50937"/>
    </source>
</evidence>
<dbReference type="EMBL" id="JACSQM010000007">
    <property type="protein sequence ID" value="MBD7965440.1"/>
    <property type="molecule type" value="Genomic_DNA"/>
</dbReference>
<evidence type="ECO:0000313" key="4">
    <source>
        <dbReference type="Proteomes" id="UP000603641"/>
    </source>
</evidence>
<name>A0ABR8SPM3_9BACL</name>
<dbReference type="InterPro" id="IPR009061">
    <property type="entry name" value="DNA-bd_dom_put_sf"/>
</dbReference>
<reference evidence="3 4" key="1">
    <citation type="submission" date="2020-08" db="EMBL/GenBank/DDBJ databases">
        <title>A Genomic Blueprint of the Chicken Gut Microbiome.</title>
        <authorList>
            <person name="Gilroy R."/>
            <person name="Ravi A."/>
            <person name="Getino M."/>
            <person name="Pursley I."/>
            <person name="Horton D.L."/>
            <person name="Alikhan N.-F."/>
            <person name="Baker D."/>
            <person name="Gharbi K."/>
            <person name="Hall N."/>
            <person name="Watson M."/>
            <person name="Adriaenssens E.M."/>
            <person name="Foster-Nyarko E."/>
            <person name="Jarju S."/>
            <person name="Secka A."/>
            <person name="Antonio M."/>
            <person name="Oren A."/>
            <person name="Chaudhuri R."/>
            <person name="La Ragione R.M."/>
            <person name="Hildebrand F."/>
            <person name="Pallen M.J."/>
        </authorList>
    </citation>
    <scope>NUCLEOTIDE SEQUENCE [LARGE SCALE GENOMIC DNA]</scope>
    <source>
        <strain evidence="3 4">Sa2CUA10</strain>
    </source>
</reference>
<gene>
    <name evidence="3" type="ORF">H9648_15370</name>
</gene>
<dbReference type="PANTHER" id="PTHR30204:SF95">
    <property type="entry name" value="HTH-TYPE TRANSCRIPTIONAL REGULATOR CUER"/>
    <property type="match status" value="1"/>
</dbReference>
<dbReference type="Proteomes" id="UP000603641">
    <property type="component" value="Unassembled WGS sequence"/>
</dbReference>
<feature type="domain" description="HTH merR-type" evidence="2">
    <location>
        <begin position="4"/>
        <end position="72"/>
    </location>
</feature>
<protein>
    <submittedName>
        <fullName evidence="3">MerR family transcriptional regulator</fullName>
    </submittedName>
</protein>
<dbReference type="Pfam" id="PF13411">
    <property type="entry name" value="MerR_1"/>
    <property type="match status" value="1"/>
</dbReference>
<evidence type="ECO:0000313" key="3">
    <source>
        <dbReference type="EMBL" id="MBD7965440.1"/>
    </source>
</evidence>
<comment type="caution">
    <text evidence="3">The sequence shown here is derived from an EMBL/GenBank/DDBJ whole genome shotgun (WGS) entry which is preliminary data.</text>
</comment>
<keyword evidence="4" id="KW-1185">Reference proteome</keyword>
<keyword evidence="1" id="KW-0238">DNA-binding</keyword>
<dbReference type="SUPFAM" id="SSF46955">
    <property type="entry name" value="Putative DNA-binding domain"/>
    <property type="match status" value="1"/>
</dbReference>